<evidence type="ECO:0000313" key="1">
    <source>
        <dbReference type="EMBL" id="MBZ5753245.1"/>
    </source>
</evidence>
<keyword evidence="2" id="KW-1185">Reference proteome</keyword>
<evidence type="ECO:0008006" key="3">
    <source>
        <dbReference type="Google" id="ProtNLM"/>
    </source>
</evidence>
<dbReference type="Proteomes" id="UP001165287">
    <property type="component" value="Unassembled WGS sequence"/>
</dbReference>
<sequence length="150" mass="17544">MNLKDGILTVGKHDLKPYDTLNKVKTALSDKLEKYQGFHGCYGYDFSNDYYIFKLSDSIILEDEEFHIQLLFDKEDELLKVFSLSTQDYPNPTKYSEVLSKVLEAEIKEEHSEMFFGLKTYNNGKIKAECKYFAKDLNGFLHIEINYPLK</sequence>
<dbReference type="EMBL" id="JAIQUM010000095">
    <property type="protein sequence ID" value="MBZ5753245.1"/>
    <property type="molecule type" value="Genomic_DNA"/>
</dbReference>
<accession>A0ABS7UY58</accession>
<comment type="caution">
    <text evidence="1">The sequence shown here is derived from an EMBL/GenBank/DDBJ whole genome shotgun (WGS) entry which is preliminary data.</text>
</comment>
<dbReference type="RefSeq" id="WP_224141675.1">
    <property type="nucleotide sequence ID" value="NZ_JAIQUM010000095.1"/>
</dbReference>
<gene>
    <name evidence="1" type="ORF">K9V48_24225</name>
</gene>
<protein>
    <recommendedName>
        <fullName evidence="3">DUF5085 family protein</fullName>
    </recommendedName>
</protein>
<name>A0ABS7UY58_9BACI</name>
<evidence type="ECO:0000313" key="2">
    <source>
        <dbReference type="Proteomes" id="UP001165287"/>
    </source>
</evidence>
<proteinExistence type="predicted"/>
<reference evidence="1" key="1">
    <citation type="submission" date="2024-05" db="EMBL/GenBank/DDBJ databases">
        <title>Metabacillus sp. nov., isolated from the rhizosphere soil of tomato plants.</title>
        <authorList>
            <person name="Ma R."/>
        </authorList>
    </citation>
    <scope>NUCLEOTIDE SEQUENCE</scope>
    <source>
        <strain evidence="1">DBTR6</strain>
    </source>
</reference>
<organism evidence="1 2">
    <name type="scientific">Metabacillus rhizolycopersici</name>
    <dbReference type="NCBI Taxonomy" id="2875709"/>
    <lineage>
        <taxon>Bacteria</taxon>
        <taxon>Bacillati</taxon>
        <taxon>Bacillota</taxon>
        <taxon>Bacilli</taxon>
        <taxon>Bacillales</taxon>
        <taxon>Bacillaceae</taxon>
        <taxon>Metabacillus</taxon>
    </lineage>
</organism>